<accession>A0A418WQC5</accession>
<gene>
    <name evidence="2" type="ORF">D3876_03735</name>
</gene>
<dbReference type="InterPro" id="IPR010319">
    <property type="entry name" value="Transglutaminase-like_Cys_pept"/>
</dbReference>
<keyword evidence="3" id="KW-1185">Reference proteome</keyword>
<evidence type="ECO:0000313" key="2">
    <source>
        <dbReference type="EMBL" id="RJF93452.1"/>
    </source>
</evidence>
<comment type="caution">
    <text evidence="2">The sequence shown here is derived from an EMBL/GenBank/DDBJ whole genome shotgun (WGS) entry which is preliminary data.</text>
</comment>
<dbReference type="PANTHER" id="PTHR39327:SF1">
    <property type="entry name" value="BLR5470 PROTEIN"/>
    <property type="match status" value="1"/>
</dbReference>
<dbReference type="OrthoDB" id="5401788at2"/>
<dbReference type="Pfam" id="PF06035">
    <property type="entry name" value="Peptidase_C93"/>
    <property type="match status" value="1"/>
</dbReference>
<dbReference type="EMBL" id="QYUM01000002">
    <property type="protein sequence ID" value="RJF93452.1"/>
    <property type="molecule type" value="Genomic_DNA"/>
</dbReference>
<proteinExistence type="predicted"/>
<protein>
    <submittedName>
        <fullName evidence="2">Transglutaminase</fullName>
    </submittedName>
</protein>
<dbReference type="Proteomes" id="UP000286100">
    <property type="component" value="Unassembled WGS sequence"/>
</dbReference>
<reference evidence="2 3" key="1">
    <citation type="submission" date="2018-09" db="EMBL/GenBank/DDBJ databases">
        <authorList>
            <person name="Zhu H."/>
        </authorList>
    </citation>
    <scope>NUCLEOTIDE SEQUENCE [LARGE SCALE GENOMIC DNA]</scope>
    <source>
        <strain evidence="2 3">K2R01-6</strain>
    </source>
</reference>
<sequence>MRKSVRPITQIWRISGIAGYALIAWAAQVGTAHAAGADCAPGFNGATPVPAAGQIRAAPSKRDAILGGAPSRLAQISAQQAGMLPPLTGPLPASAQWDACTEAVAPPAVQATLAMGMLPPAAPRIGLPDVFGSVAMAISRTPFDANWRRVRFANLGSGPWSAVLSEARTQDRAAQIATINRWVNARIAFVDDIRRHGVVDRWALPAESLTSGQGDCEDYAIAKLGLLRSLGIPAADLYLVIARDLVRRTDHAVLAVRLDDRLVILDNQTDQILDAPEVQDYRPVMTYAADRSWTHGYRVDRDPVAPPLRTALAAMIGGR</sequence>
<dbReference type="Gene3D" id="3.10.620.30">
    <property type="match status" value="1"/>
</dbReference>
<dbReference type="InterPro" id="IPR038765">
    <property type="entry name" value="Papain-like_cys_pep_sf"/>
</dbReference>
<evidence type="ECO:0000313" key="3">
    <source>
        <dbReference type="Proteomes" id="UP000286100"/>
    </source>
</evidence>
<organism evidence="2 3">
    <name type="scientific">Sphingomonas cavernae</name>
    <dbReference type="NCBI Taxonomy" id="2320861"/>
    <lineage>
        <taxon>Bacteria</taxon>
        <taxon>Pseudomonadati</taxon>
        <taxon>Pseudomonadota</taxon>
        <taxon>Alphaproteobacteria</taxon>
        <taxon>Sphingomonadales</taxon>
        <taxon>Sphingomonadaceae</taxon>
        <taxon>Sphingomonas</taxon>
    </lineage>
</organism>
<dbReference type="PANTHER" id="PTHR39327">
    <property type="match status" value="1"/>
</dbReference>
<name>A0A418WQC5_9SPHN</name>
<keyword evidence="1" id="KW-0732">Signal</keyword>
<dbReference type="AlphaFoldDB" id="A0A418WQC5"/>
<feature type="chain" id="PRO_5019563156" evidence="1">
    <location>
        <begin position="35"/>
        <end position="319"/>
    </location>
</feature>
<feature type="signal peptide" evidence="1">
    <location>
        <begin position="1"/>
        <end position="34"/>
    </location>
</feature>
<evidence type="ECO:0000256" key="1">
    <source>
        <dbReference type="SAM" id="SignalP"/>
    </source>
</evidence>
<dbReference type="SUPFAM" id="SSF54001">
    <property type="entry name" value="Cysteine proteinases"/>
    <property type="match status" value="1"/>
</dbReference>